<comment type="caution">
    <text evidence="3">The sequence shown here is derived from an EMBL/GenBank/DDBJ whole genome shotgun (WGS) entry which is preliminary data.</text>
</comment>
<evidence type="ECO:0000256" key="1">
    <source>
        <dbReference type="ARBA" id="ARBA00022676"/>
    </source>
</evidence>
<accession>A0A7V2ZLC7</accession>
<sequence>MKKILFIQTAFPGDAVLALPALEKLKQLNPDSQIDVLCIPSTQEIFQAASYVNNVIAYDKKGKQKSFSSLIRFAKELKRKNYDVIYSAHRSLRTSILVLLLEVEETYGFSNAALKYVYKNIIQYKLNKHEVQRNLDLIGFGYDEASWKIRPSIEFSQNVRSKIDSFLNEIAANNLIALAPGSIWATKRYPVEKWINIAQHFSEKNYTVILIGGNDDEQLCNSISENCNQNVINAAGRFSIVESINLLSRCKLLISNDSAPTHFGMSAGIKVLTIYCSTIPDFGFYPYLKESRFISYDALSCKPCGIHGHKECPLTHFNCGDKLSEKEVIKLAEELLDER</sequence>
<dbReference type="GO" id="GO:0009244">
    <property type="term" value="P:lipopolysaccharide core region biosynthetic process"/>
    <property type="evidence" value="ECO:0007669"/>
    <property type="project" value="TreeGrafter"/>
</dbReference>
<protein>
    <submittedName>
        <fullName evidence="3">Glycosyltransferase family 9 protein</fullName>
    </submittedName>
</protein>
<dbReference type="CDD" id="cd03789">
    <property type="entry name" value="GT9_LPS_heptosyltransferase"/>
    <property type="match status" value="1"/>
</dbReference>
<evidence type="ECO:0000313" key="3">
    <source>
        <dbReference type="EMBL" id="HFI92061.1"/>
    </source>
</evidence>
<dbReference type="AlphaFoldDB" id="A0A7V2ZLC7"/>
<dbReference type="Pfam" id="PF01075">
    <property type="entry name" value="Glyco_transf_9"/>
    <property type="match status" value="1"/>
</dbReference>
<dbReference type="Gene3D" id="3.40.50.2000">
    <property type="entry name" value="Glycogen Phosphorylase B"/>
    <property type="match status" value="2"/>
</dbReference>
<dbReference type="GO" id="GO:0008713">
    <property type="term" value="F:ADP-heptose-lipopolysaccharide heptosyltransferase activity"/>
    <property type="evidence" value="ECO:0007669"/>
    <property type="project" value="TreeGrafter"/>
</dbReference>
<dbReference type="InterPro" id="IPR051199">
    <property type="entry name" value="LPS_LOS_Heptosyltrfase"/>
</dbReference>
<dbReference type="GO" id="GO:0005829">
    <property type="term" value="C:cytosol"/>
    <property type="evidence" value="ECO:0007669"/>
    <property type="project" value="TreeGrafter"/>
</dbReference>
<dbReference type="PANTHER" id="PTHR30160">
    <property type="entry name" value="TETRAACYLDISACCHARIDE 4'-KINASE-RELATED"/>
    <property type="match status" value="1"/>
</dbReference>
<organism evidence="3">
    <name type="scientific">Ignavibacterium album</name>
    <dbReference type="NCBI Taxonomy" id="591197"/>
    <lineage>
        <taxon>Bacteria</taxon>
        <taxon>Pseudomonadati</taxon>
        <taxon>Ignavibacteriota</taxon>
        <taxon>Ignavibacteria</taxon>
        <taxon>Ignavibacteriales</taxon>
        <taxon>Ignavibacteriaceae</taxon>
        <taxon>Ignavibacterium</taxon>
    </lineage>
</organism>
<evidence type="ECO:0000256" key="2">
    <source>
        <dbReference type="ARBA" id="ARBA00022679"/>
    </source>
</evidence>
<keyword evidence="2 3" id="KW-0808">Transferase</keyword>
<reference evidence="3" key="1">
    <citation type="journal article" date="2020" name="mSystems">
        <title>Genome- and Community-Level Interaction Insights into Carbon Utilization and Element Cycling Functions of Hydrothermarchaeota in Hydrothermal Sediment.</title>
        <authorList>
            <person name="Zhou Z."/>
            <person name="Liu Y."/>
            <person name="Xu W."/>
            <person name="Pan J."/>
            <person name="Luo Z.H."/>
            <person name="Li M."/>
        </authorList>
    </citation>
    <scope>NUCLEOTIDE SEQUENCE [LARGE SCALE GENOMIC DNA]</scope>
    <source>
        <strain evidence="3">SpSt-479</strain>
    </source>
</reference>
<proteinExistence type="predicted"/>
<dbReference type="EMBL" id="DSUJ01000008">
    <property type="protein sequence ID" value="HFI92061.1"/>
    <property type="molecule type" value="Genomic_DNA"/>
</dbReference>
<dbReference type="InterPro" id="IPR002201">
    <property type="entry name" value="Glyco_trans_9"/>
</dbReference>
<gene>
    <name evidence="3" type="ORF">ENS31_11135</name>
</gene>
<name>A0A7V2ZLC7_9BACT</name>
<keyword evidence="1" id="KW-0328">Glycosyltransferase</keyword>
<dbReference type="PANTHER" id="PTHR30160:SF1">
    <property type="entry name" value="LIPOPOLYSACCHARIDE 1,2-N-ACETYLGLUCOSAMINETRANSFERASE-RELATED"/>
    <property type="match status" value="1"/>
</dbReference>
<dbReference type="SUPFAM" id="SSF53756">
    <property type="entry name" value="UDP-Glycosyltransferase/glycogen phosphorylase"/>
    <property type="match status" value="1"/>
</dbReference>